<dbReference type="PANTHER" id="PTHR12992">
    <property type="entry name" value="NUDIX HYDROLASE"/>
    <property type="match status" value="1"/>
</dbReference>
<proteinExistence type="predicted"/>
<protein>
    <recommendedName>
        <fullName evidence="1">Nudix hydrolase domain-containing protein</fullName>
    </recommendedName>
</protein>
<dbReference type="SUPFAM" id="SSF55811">
    <property type="entry name" value="Nudix"/>
    <property type="match status" value="1"/>
</dbReference>
<dbReference type="AlphaFoldDB" id="A0A9Q3H557"/>
<dbReference type="EMBL" id="AVOT02011212">
    <property type="protein sequence ID" value="MBW0491681.1"/>
    <property type="molecule type" value="Genomic_DNA"/>
</dbReference>
<keyword evidence="3" id="KW-1185">Reference proteome</keyword>
<dbReference type="Gene3D" id="3.90.79.10">
    <property type="entry name" value="Nucleoside Triphosphate Pyrophosphohydrolase"/>
    <property type="match status" value="1"/>
</dbReference>
<feature type="domain" description="Nudix hydrolase" evidence="1">
    <location>
        <begin position="110"/>
        <end position="255"/>
    </location>
</feature>
<dbReference type="InterPro" id="IPR045121">
    <property type="entry name" value="CoAse"/>
</dbReference>
<evidence type="ECO:0000259" key="1">
    <source>
        <dbReference type="PROSITE" id="PS51462"/>
    </source>
</evidence>
<evidence type="ECO:0000313" key="2">
    <source>
        <dbReference type="EMBL" id="MBW0491681.1"/>
    </source>
</evidence>
<dbReference type="InterPro" id="IPR015797">
    <property type="entry name" value="NUDIX_hydrolase-like_dom_sf"/>
</dbReference>
<accession>A0A9Q3H557</accession>
<dbReference type="OrthoDB" id="10260614at2759"/>
<dbReference type="Proteomes" id="UP000765509">
    <property type="component" value="Unassembled WGS sequence"/>
</dbReference>
<dbReference type="GO" id="GO:0010945">
    <property type="term" value="F:coenzyme A diphosphatase activity"/>
    <property type="evidence" value="ECO:0007669"/>
    <property type="project" value="InterPro"/>
</dbReference>
<dbReference type="Pfam" id="PF00293">
    <property type="entry name" value="NUDIX"/>
    <property type="match status" value="1"/>
</dbReference>
<comment type="caution">
    <text evidence="2">The sequence shown here is derived from an EMBL/GenBank/DDBJ whole genome shotgun (WGS) entry which is preliminary data.</text>
</comment>
<organism evidence="2 3">
    <name type="scientific">Austropuccinia psidii MF-1</name>
    <dbReference type="NCBI Taxonomy" id="1389203"/>
    <lineage>
        <taxon>Eukaryota</taxon>
        <taxon>Fungi</taxon>
        <taxon>Dikarya</taxon>
        <taxon>Basidiomycota</taxon>
        <taxon>Pucciniomycotina</taxon>
        <taxon>Pucciniomycetes</taxon>
        <taxon>Pucciniales</taxon>
        <taxon>Sphaerophragmiaceae</taxon>
        <taxon>Austropuccinia</taxon>
    </lineage>
</organism>
<reference evidence="2" key="1">
    <citation type="submission" date="2021-03" db="EMBL/GenBank/DDBJ databases">
        <title>Draft genome sequence of rust myrtle Austropuccinia psidii MF-1, a brazilian biotype.</title>
        <authorList>
            <person name="Quecine M.C."/>
            <person name="Pachon D.M.R."/>
            <person name="Bonatelli M.L."/>
            <person name="Correr F.H."/>
            <person name="Franceschini L.M."/>
            <person name="Leite T.F."/>
            <person name="Margarido G.R.A."/>
            <person name="Almeida C.A."/>
            <person name="Ferrarezi J.A."/>
            <person name="Labate C.A."/>
        </authorList>
    </citation>
    <scope>NUCLEOTIDE SEQUENCE</scope>
    <source>
        <strain evidence="2">MF-1</strain>
    </source>
</reference>
<dbReference type="GO" id="GO:0015938">
    <property type="term" value="P:coenzyme A catabolic process"/>
    <property type="evidence" value="ECO:0007669"/>
    <property type="project" value="TreeGrafter"/>
</dbReference>
<sequence>MHRRHASAATSHMHWCATASKKWPPSACHWAPKFQASSRPALASFSKSSSKLFGGIMSFADQAGQDEGRYFGTSYTGQYRGEDGGDVAHEAVLRLAQTGSPEVDVKAMSARRVAAVLVLLHLSSDGTLAVLLTQRSKHLKSHPGDTALPGGRVEPSDQTVISTALREANEEIGLPLDDQSHYAYLATLEPFVSRNLLIVYPVVYAYTQPIEVLMAKLVPSQDEVAQIFCLPLKSVLDASNQAQPGKLTHSSKDFRWIEGNVYRWHSFENNDIPSPLAGLTADIILAVAGIAYKVQEPLFGPINAPGQANLRDFVQWVLAGKGGEQNDEFSLIRSK</sequence>
<gene>
    <name evidence="2" type="ORF">O181_031396</name>
</gene>
<dbReference type="InterPro" id="IPR000086">
    <property type="entry name" value="NUDIX_hydrolase_dom"/>
</dbReference>
<dbReference type="PANTHER" id="PTHR12992:SF45">
    <property type="entry name" value="NUDIX HYDROLASE DOMAIN-CONTAINING PROTEIN"/>
    <property type="match status" value="1"/>
</dbReference>
<evidence type="ECO:0000313" key="3">
    <source>
        <dbReference type="Proteomes" id="UP000765509"/>
    </source>
</evidence>
<dbReference type="CDD" id="cd03426">
    <property type="entry name" value="NUDIX_CoAse_Nudt7"/>
    <property type="match status" value="1"/>
</dbReference>
<name>A0A9Q3H557_9BASI</name>
<dbReference type="PROSITE" id="PS51462">
    <property type="entry name" value="NUDIX"/>
    <property type="match status" value="1"/>
</dbReference>